<feature type="binding site" evidence="8">
    <location>
        <position position="181"/>
    </location>
    <ligand>
        <name>substrate</name>
    </ligand>
</feature>
<feature type="binding site" evidence="8">
    <location>
        <position position="111"/>
    </location>
    <ligand>
        <name>Fe cation</name>
        <dbReference type="ChEBI" id="CHEBI:24875"/>
    </ligand>
</feature>
<dbReference type="FunFam" id="3.30.420.40:FF:000040">
    <property type="entry name" value="tRNA N6-adenosine threonylcarbamoyltransferase"/>
    <property type="match status" value="1"/>
</dbReference>
<dbReference type="InterPro" id="IPR043129">
    <property type="entry name" value="ATPase_NBD"/>
</dbReference>
<gene>
    <name evidence="8" type="primary">tsaD</name>
    <name evidence="10" type="ORF">A2773_00655</name>
</gene>
<dbReference type="GO" id="GO:0061711">
    <property type="term" value="F:tRNA N(6)-L-threonylcarbamoyladenine synthase activity"/>
    <property type="evidence" value="ECO:0007669"/>
    <property type="project" value="UniProtKB-EC"/>
</dbReference>
<dbReference type="InterPro" id="IPR022450">
    <property type="entry name" value="TsaD"/>
</dbReference>
<dbReference type="SUPFAM" id="SSF53067">
    <property type="entry name" value="Actin-like ATPase domain"/>
    <property type="match status" value="1"/>
</dbReference>
<feature type="binding site" evidence="8">
    <location>
        <position position="282"/>
    </location>
    <ligand>
        <name>substrate</name>
    </ligand>
</feature>
<comment type="caution">
    <text evidence="8">Lacks conserved residue(s) required for the propagation of feature annotation.</text>
</comment>
<sequence>MKILGIETSCDETGAAIVEDGRKILSNIVASSREIHDKTGGVIPEVAAREQIKCILPVINQSLQNADCKLQNLDAIAVTVGPGLIGSLLVGVETAKTLSYIYKKPLIPVNHIFAHIYANFLDSEQEIKFPAIVLVVSGGHTELFYMKDEKTIKWLGGTLDDASGEAFDKTARLLGLGYPGGPAIATAADKLRTKNYALITKLPRPMINSDDLNFSFSGLKTAVLREVNKLSNLVTRLPARQVEELAYEIQEAITDVLVKKTLDAVNKYKVKTVLLGGGVAANKRLTEKFKLKINPPAGGLKTEISLYVPPAKLCTDNGAVIASYAYFHPPAGGSKPWKDVDARPDLEVEV</sequence>
<evidence type="ECO:0000256" key="1">
    <source>
        <dbReference type="ARBA" id="ARBA00022490"/>
    </source>
</evidence>
<dbReference type="AlphaFoldDB" id="A0A1F5ZPY9"/>
<dbReference type="PANTHER" id="PTHR11735">
    <property type="entry name" value="TRNA N6-ADENOSINE THREONYLCARBAMOYLTRANSFERASE"/>
    <property type="match status" value="1"/>
</dbReference>
<dbReference type="EMBL" id="MFJE01000019">
    <property type="protein sequence ID" value="OGG14394.1"/>
    <property type="molecule type" value="Genomic_DNA"/>
</dbReference>
<dbReference type="PRINTS" id="PR00789">
    <property type="entry name" value="OSIALOPTASE"/>
</dbReference>
<dbReference type="NCBIfam" id="TIGR03723">
    <property type="entry name" value="T6A_TsaD_YgjD"/>
    <property type="match status" value="1"/>
</dbReference>
<comment type="function">
    <text evidence="8">Required for the formation of a threonylcarbamoyl group on adenosine at position 37 (t(6)A37) in tRNAs that read codons beginning with adenine. Is involved in the transfer of the threonylcarbamoyl moiety of threonylcarbamoyl-AMP (TC-AMP) to the N6 group of A37, together with TsaE and TsaB. TsaD likely plays a direct catalytic role in this reaction.</text>
</comment>
<dbReference type="GO" id="GO:0005737">
    <property type="term" value="C:cytoplasm"/>
    <property type="evidence" value="ECO:0007669"/>
    <property type="project" value="UniProtKB-SubCell"/>
</dbReference>
<dbReference type="Gene3D" id="3.30.420.40">
    <property type="match status" value="2"/>
</dbReference>
<dbReference type="GO" id="GO:0005506">
    <property type="term" value="F:iron ion binding"/>
    <property type="evidence" value="ECO:0007669"/>
    <property type="project" value="UniProtKB-UniRule"/>
</dbReference>
<keyword evidence="3 8" id="KW-0819">tRNA processing</keyword>
<dbReference type="PROSITE" id="PS01016">
    <property type="entry name" value="GLYCOPROTEASE"/>
    <property type="match status" value="1"/>
</dbReference>
<dbReference type="NCBIfam" id="TIGR00329">
    <property type="entry name" value="gcp_kae1"/>
    <property type="match status" value="1"/>
</dbReference>
<evidence type="ECO:0000313" key="11">
    <source>
        <dbReference type="Proteomes" id="UP000177383"/>
    </source>
</evidence>
<comment type="subcellular location">
    <subcellularLocation>
        <location evidence="8">Cytoplasm</location>
    </subcellularLocation>
</comment>
<evidence type="ECO:0000256" key="3">
    <source>
        <dbReference type="ARBA" id="ARBA00022694"/>
    </source>
</evidence>
<dbReference type="GO" id="GO:0002949">
    <property type="term" value="P:tRNA threonylcarbamoyladenosine modification"/>
    <property type="evidence" value="ECO:0007669"/>
    <property type="project" value="UniProtKB-UniRule"/>
</dbReference>
<feature type="binding site" evidence="8">
    <location>
        <begin position="135"/>
        <end position="139"/>
    </location>
    <ligand>
        <name>substrate</name>
    </ligand>
</feature>
<comment type="cofactor">
    <cofactor evidence="8">
        <name>Fe(2+)</name>
        <dbReference type="ChEBI" id="CHEBI:29033"/>
    </cofactor>
    <text evidence="8">Binds 1 Fe(2+) ion per subunit.</text>
</comment>
<dbReference type="InterPro" id="IPR000905">
    <property type="entry name" value="Gcp-like_dom"/>
</dbReference>
<feature type="domain" description="Gcp-like" evidence="9">
    <location>
        <begin position="23"/>
        <end position="322"/>
    </location>
</feature>
<dbReference type="FunFam" id="3.30.420.40:FF:000012">
    <property type="entry name" value="tRNA N6-adenosine threonylcarbamoyltransferase"/>
    <property type="match status" value="1"/>
</dbReference>
<keyword evidence="2 8" id="KW-0808">Transferase</keyword>
<dbReference type="InterPro" id="IPR017861">
    <property type="entry name" value="KAE1/TsaD"/>
</dbReference>
<protein>
    <recommendedName>
        <fullName evidence="8">tRNA N6-adenosine threonylcarbamoyltransferase</fullName>
        <ecNumber evidence="8">2.3.1.234</ecNumber>
    </recommendedName>
    <alternativeName>
        <fullName evidence="8">N6-L-threonylcarbamoyladenine synthase</fullName>
        <shortName evidence="8">t(6)A synthase</shortName>
    </alternativeName>
    <alternativeName>
        <fullName evidence="8">t(6)A37 threonylcarbamoyladenosine biosynthesis protein TsaD</fullName>
    </alternativeName>
    <alternativeName>
        <fullName evidence="8">tRNA threonylcarbamoyladenosine biosynthesis protein TsaD</fullName>
    </alternativeName>
</protein>
<evidence type="ECO:0000313" key="10">
    <source>
        <dbReference type="EMBL" id="OGG14394.1"/>
    </source>
</evidence>
<evidence type="ECO:0000256" key="5">
    <source>
        <dbReference type="ARBA" id="ARBA00023004"/>
    </source>
</evidence>
<keyword evidence="1 8" id="KW-0963">Cytoplasm</keyword>
<evidence type="ECO:0000256" key="6">
    <source>
        <dbReference type="ARBA" id="ARBA00023315"/>
    </source>
</evidence>
<evidence type="ECO:0000256" key="4">
    <source>
        <dbReference type="ARBA" id="ARBA00022723"/>
    </source>
</evidence>
<dbReference type="EC" id="2.3.1.234" evidence="8"/>
<comment type="caution">
    <text evidence="10">The sequence shown here is derived from an EMBL/GenBank/DDBJ whole genome shotgun (WGS) entry which is preliminary data.</text>
</comment>
<reference evidence="10 11" key="1">
    <citation type="journal article" date="2016" name="Nat. Commun.">
        <title>Thousands of microbial genomes shed light on interconnected biogeochemical processes in an aquifer system.</title>
        <authorList>
            <person name="Anantharaman K."/>
            <person name="Brown C.T."/>
            <person name="Hug L.A."/>
            <person name="Sharon I."/>
            <person name="Castelle C.J."/>
            <person name="Probst A.J."/>
            <person name="Thomas B.C."/>
            <person name="Singh A."/>
            <person name="Wilkins M.J."/>
            <person name="Karaoz U."/>
            <person name="Brodie E.L."/>
            <person name="Williams K.H."/>
            <person name="Hubbard S.S."/>
            <person name="Banfield J.F."/>
        </authorList>
    </citation>
    <scope>NUCLEOTIDE SEQUENCE [LARGE SCALE GENOMIC DNA]</scope>
</reference>
<feature type="binding site" evidence="8">
    <location>
        <position position="115"/>
    </location>
    <ligand>
        <name>Fe cation</name>
        <dbReference type="ChEBI" id="CHEBI:24875"/>
    </ligand>
</feature>
<feature type="binding site" evidence="8">
    <location>
        <position position="316"/>
    </location>
    <ligand>
        <name>Fe cation</name>
        <dbReference type="ChEBI" id="CHEBI:24875"/>
    </ligand>
</feature>
<keyword evidence="6 8" id="KW-0012">Acyltransferase</keyword>
<dbReference type="InterPro" id="IPR017860">
    <property type="entry name" value="Peptidase_M22_CS"/>
</dbReference>
<evidence type="ECO:0000256" key="7">
    <source>
        <dbReference type="ARBA" id="ARBA00048117"/>
    </source>
</evidence>
<name>A0A1F5ZPY9_9BACT</name>
<evidence type="ECO:0000259" key="9">
    <source>
        <dbReference type="Pfam" id="PF00814"/>
    </source>
</evidence>
<dbReference type="PANTHER" id="PTHR11735:SF6">
    <property type="entry name" value="TRNA N6-ADENOSINE THREONYLCARBAMOYLTRANSFERASE, MITOCHONDRIAL"/>
    <property type="match status" value="1"/>
</dbReference>
<dbReference type="CDD" id="cd24133">
    <property type="entry name" value="ASKHA_NBD_TsaD_bac"/>
    <property type="match status" value="1"/>
</dbReference>
<keyword evidence="4 8" id="KW-0479">Metal-binding</keyword>
<feature type="binding site" evidence="8">
    <location>
        <position position="168"/>
    </location>
    <ligand>
        <name>substrate</name>
    </ligand>
</feature>
<evidence type="ECO:0000256" key="8">
    <source>
        <dbReference type="HAMAP-Rule" id="MF_01445"/>
    </source>
</evidence>
<dbReference type="HAMAP" id="MF_01445">
    <property type="entry name" value="TsaD"/>
    <property type="match status" value="1"/>
</dbReference>
<accession>A0A1F5ZPY9</accession>
<keyword evidence="5 8" id="KW-0408">Iron</keyword>
<proteinExistence type="inferred from homology"/>
<dbReference type="Proteomes" id="UP000177383">
    <property type="component" value="Unassembled WGS sequence"/>
</dbReference>
<dbReference type="STRING" id="1798375.A2773_00655"/>
<organism evidence="10 11">
    <name type="scientific">Candidatus Gottesmanbacteria bacterium RIFCSPHIGHO2_01_FULL_39_10</name>
    <dbReference type="NCBI Taxonomy" id="1798375"/>
    <lineage>
        <taxon>Bacteria</taxon>
        <taxon>Candidatus Gottesmaniibacteriota</taxon>
    </lineage>
</organism>
<dbReference type="Pfam" id="PF00814">
    <property type="entry name" value="TsaD"/>
    <property type="match status" value="1"/>
</dbReference>
<evidence type="ECO:0000256" key="2">
    <source>
        <dbReference type="ARBA" id="ARBA00022679"/>
    </source>
</evidence>
<comment type="similarity">
    <text evidence="8">Belongs to the KAE1 / TsaD family.</text>
</comment>
<comment type="catalytic activity">
    <reaction evidence="7 8">
        <text>L-threonylcarbamoyladenylate + adenosine(37) in tRNA = N(6)-L-threonylcarbamoyladenosine(37) in tRNA + AMP + H(+)</text>
        <dbReference type="Rhea" id="RHEA:37059"/>
        <dbReference type="Rhea" id="RHEA-COMP:10162"/>
        <dbReference type="Rhea" id="RHEA-COMP:10163"/>
        <dbReference type="ChEBI" id="CHEBI:15378"/>
        <dbReference type="ChEBI" id="CHEBI:73682"/>
        <dbReference type="ChEBI" id="CHEBI:74411"/>
        <dbReference type="ChEBI" id="CHEBI:74418"/>
        <dbReference type="ChEBI" id="CHEBI:456215"/>
        <dbReference type="EC" id="2.3.1.234"/>
    </reaction>
</comment>